<keyword evidence="4" id="KW-0489">Methyltransferase</keyword>
<name>A0A484FBX2_COLOR</name>
<feature type="compositionally biased region" description="Basic and acidic residues" evidence="2">
    <location>
        <begin position="258"/>
        <end position="267"/>
    </location>
</feature>
<comment type="caution">
    <text evidence="4">The sequence shown here is derived from an EMBL/GenBank/DDBJ whole genome shotgun (WGS) entry which is preliminary data.</text>
</comment>
<dbReference type="OrthoDB" id="3647at2759"/>
<evidence type="ECO:0000313" key="5">
    <source>
        <dbReference type="Proteomes" id="UP000014480"/>
    </source>
</evidence>
<proteinExistence type="inferred from homology"/>
<dbReference type="PANTHER" id="PTHR43591:SF108">
    <property type="entry name" value="S-ADENOSYL-L-METHIONINE-DEPENDENT METHYLTRANSFERASE"/>
    <property type="match status" value="1"/>
</dbReference>
<dbReference type="InterPro" id="IPR013216">
    <property type="entry name" value="Methyltransf_11"/>
</dbReference>
<dbReference type="PANTHER" id="PTHR43591">
    <property type="entry name" value="METHYLTRANSFERASE"/>
    <property type="match status" value="1"/>
</dbReference>
<dbReference type="Gene3D" id="3.40.50.150">
    <property type="entry name" value="Vaccinia Virus protein VP39"/>
    <property type="match status" value="1"/>
</dbReference>
<dbReference type="Proteomes" id="UP000014480">
    <property type="component" value="Unassembled WGS sequence"/>
</dbReference>
<dbReference type="SUPFAM" id="SSF53335">
    <property type="entry name" value="S-adenosyl-L-methionine-dependent methyltransferases"/>
    <property type="match status" value="1"/>
</dbReference>
<dbReference type="STRING" id="1213857.A0A484FBX2"/>
<reference evidence="5" key="2">
    <citation type="journal article" date="2019" name="Mol. Plant Microbe Interact.">
        <title>Genome sequence resources for four phytopathogenic fungi from the Colletotrichum orbiculare species complex.</title>
        <authorList>
            <person name="Gan P."/>
            <person name="Tsushima A."/>
            <person name="Narusaka M."/>
            <person name="Narusaka Y."/>
            <person name="Takano Y."/>
            <person name="Kubo Y."/>
            <person name="Shirasu K."/>
        </authorList>
    </citation>
    <scope>GENOME REANNOTATION</scope>
    <source>
        <strain evidence="5">104-T / ATCC 96160 / CBS 514.97 / LARS 414 / MAFF 240422</strain>
    </source>
</reference>
<feature type="region of interest" description="Disordered" evidence="2">
    <location>
        <begin position="250"/>
        <end position="270"/>
    </location>
</feature>
<dbReference type="AlphaFoldDB" id="A0A484FBX2"/>
<sequence>MADTASANKAYFNKLAAEYDAKYERTVLQLEREISKRKDFVGADWVEDDDEDEDEDSGSDDDEQQRQSADAVGTSSGDRSRSVRLLDYACGTGLISRALAQYTTQCVGIDISENMVAAYNARAENQGLSPSEMQAHQGDLTDPSTPHPEAFTGPEFHNFDVAGVGLGFHHFHDPEFAAKRLVDRLRPGGVLIILDFLPHGAMDGALPAADTVKHHGFSEERVRRMFEEAGAGEGFAMEELGAGVVFGHSHSHGHGGHGHGEGHDHGGKNGHAMKRRVFLARGTKKV</sequence>
<feature type="domain" description="Methyltransferase type 11" evidence="3">
    <location>
        <begin position="86"/>
        <end position="193"/>
    </location>
</feature>
<accession>A0A484FBX2</accession>
<keyword evidence="4" id="KW-0808">Transferase</keyword>
<dbReference type="Pfam" id="PF08241">
    <property type="entry name" value="Methyltransf_11"/>
    <property type="match status" value="1"/>
</dbReference>
<feature type="compositionally biased region" description="Acidic residues" evidence="2">
    <location>
        <begin position="45"/>
        <end position="63"/>
    </location>
</feature>
<keyword evidence="5" id="KW-1185">Reference proteome</keyword>
<dbReference type="EMBL" id="AMCV02000040">
    <property type="protein sequence ID" value="TDZ15448.1"/>
    <property type="molecule type" value="Genomic_DNA"/>
</dbReference>
<feature type="region of interest" description="Disordered" evidence="2">
    <location>
        <begin position="41"/>
        <end position="78"/>
    </location>
</feature>
<evidence type="ECO:0000256" key="1">
    <source>
        <dbReference type="ARBA" id="ARBA00038158"/>
    </source>
</evidence>
<evidence type="ECO:0000259" key="3">
    <source>
        <dbReference type="Pfam" id="PF08241"/>
    </source>
</evidence>
<dbReference type="GO" id="GO:0032259">
    <property type="term" value="P:methylation"/>
    <property type="evidence" value="ECO:0007669"/>
    <property type="project" value="UniProtKB-KW"/>
</dbReference>
<evidence type="ECO:0000256" key="2">
    <source>
        <dbReference type="SAM" id="MobiDB-lite"/>
    </source>
</evidence>
<dbReference type="GO" id="GO:0008757">
    <property type="term" value="F:S-adenosylmethionine-dependent methyltransferase activity"/>
    <property type="evidence" value="ECO:0007669"/>
    <property type="project" value="InterPro"/>
</dbReference>
<dbReference type="InterPro" id="IPR029063">
    <property type="entry name" value="SAM-dependent_MTases_sf"/>
</dbReference>
<organism evidence="4 5">
    <name type="scientific">Colletotrichum orbiculare (strain 104-T / ATCC 96160 / CBS 514.97 / LARS 414 / MAFF 240422)</name>
    <name type="common">Cucumber anthracnose fungus</name>
    <name type="synonym">Colletotrichum lagenarium</name>
    <dbReference type="NCBI Taxonomy" id="1213857"/>
    <lineage>
        <taxon>Eukaryota</taxon>
        <taxon>Fungi</taxon>
        <taxon>Dikarya</taxon>
        <taxon>Ascomycota</taxon>
        <taxon>Pezizomycotina</taxon>
        <taxon>Sordariomycetes</taxon>
        <taxon>Hypocreomycetidae</taxon>
        <taxon>Glomerellales</taxon>
        <taxon>Glomerellaceae</taxon>
        <taxon>Colletotrichum</taxon>
        <taxon>Colletotrichum orbiculare species complex</taxon>
    </lineage>
</organism>
<reference evidence="5" key="1">
    <citation type="journal article" date="2013" name="New Phytol.">
        <title>Comparative genomic and transcriptomic analyses reveal the hemibiotrophic stage shift of Colletotrichum fungi.</title>
        <authorList>
            <person name="Gan P."/>
            <person name="Ikeda K."/>
            <person name="Irieda H."/>
            <person name="Narusaka M."/>
            <person name="O'Connell R.J."/>
            <person name="Narusaka Y."/>
            <person name="Takano Y."/>
            <person name="Kubo Y."/>
            <person name="Shirasu K."/>
        </authorList>
    </citation>
    <scope>NUCLEOTIDE SEQUENCE [LARGE SCALE GENOMIC DNA]</scope>
    <source>
        <strain evidence="5">104-T / ATCC 96160 / CBS 514.97 / LARS 414 / MAFF 240422</strain>
    </source>
</reference>
<gene>
    <name evidence="4" type="ORF">Cob_v011550</name>
</gene>
<comment type="similarity">
    <text evidence="1">Belongs to the methyltransferase superfamily. LaeA methyltransferase family.</text>
</comment>
<protein>
    <submittedName>
        <fullName evidence="4">Methyltransferase</fullName>
    </submittedName>
</protein>
<dbReference type="CDD" id="cd02440">
    <property type="entry name" value="AdoMet_MTases"/>
    <property type="match status" value="1"/>
</dbReference>
<evidence type="ECO:0000313" key="4">
    <source>
        <dbReference type="EMBL" id="TDZ15448.1"/>
    </source>
</evidence>